<dbReference type="Proteomes" id="UP000325440">
    <property type="component" value="Unassembled WGS sequence"/>
</dbReference>
<gene>
    <name evidence="1" type="ORF">CINCED_3A021870</name>
</gene>
<dbReference type="EMBL" id="CABPRJ010001967">
    <property type="protein sequence ID" value="VVC42611.1"/>
    <property type="molecule type" value="Genomic_DNA"/>
</dbReference>
<sequence>MSANAANPFIASWSLGDVDPTIPGASTLNRTRDINGYRPLHQWSFNTTRSMLQELRWDSTSIPIDANHSLINFSPSTTKFISQRLSAITSLKISQLTQTEVHNPIDCNLCQRVGHRKYLSETLVTL</sequence>
<keyword evidence="2" id="KW-1185">Reference proteome</keyword>
<evidence type="ECO:0000313" key="1">
    <source>
        <dbReference type="EMBL" id="VVC42611.1"/>
    </source>
</evidence>
<name>A0A5E4NJQ6_9HEMI</name>
<organism evidence="1 2">
    <name type="scientific">Cinara cedri</name>
    <dbReference type="NCBI Taxonomy" id="506608"/>
    <lineage>
        <taxon>Eukaryota</taxon>
        <taxon>Metazoa</taxon>
        <taxon>Ecdysozoa</taxon>
        <taxon>Arthropoda</taxon>
        <taxon>Hexapoda</taxon>
        <taxon>Insecta</taxon>
        <taxon>Pterygota</taxon>
        <taxon>Neoptera</taxon>
        <taxon>Paraneoptera</taxon>
        <taxon>Hemiptera</taxon>
        <taxon>Sternorrhyncha</taxon>
        <taxon>Aphidomorpha</taxon>
        <taxon>Aphidoidea</taxon>
        <taxon>Aphididae</taxon>
        <taxon>Lachninae</taxon>
        <taxon>Cinara</taxon>
    </lineage>
</organism>
<dbReference type="AlphaFoldDB" id="A0A5E4NJQ6"/>
<accession>A0A5E4NJQ6</accession>
<protein>
    <submittedName>
        <fullName evidence="1">Uncharacterized protein</fullName>
    </submittedName>
</protein>
<evidence type="ECO:0000313" key="2">
    <source>
        <dbReference type="Proteomes" id="UP000325440"/>
    </source>
</evidence>
<proteinExistence type="predicted"/>
<reference evidence="1 2" key="1">
    <citation type="submission" date="2019-08" db="EMBL/GenBank/DDBJ databases">
        <authorList>
            <person name="Alioto T."/>
            <person name="Alioto T."/>
            <person name="Gomez Garrido J."/>
        </authorList>
    </citation>
    <scope>NUCLEOTIDE SEQUENCE [LARGE SCALE GENOMIC DNA]</scope>
</reference>